<evidence type="ECO:0008006" key="15">
    <source>
        <dbReference type="Google" id="ProtNLM"/>
    </source>
</evidence>
<keyword evidence="6" id="KW-1015">Disulfide bond</keyword>
<feature type="region of interest" description="Disordered" evidence="10">
    <location>
        <begin position="803"/>
        <end position="850"/>
    </location>
</feature>
<dbReference type="InterPro" id="IPR013783">
    <property type="entry name" value="Ig-like_fold"/>
</dbReference>
<keyword evidence="7" id="KW-0325">Glycoprotein</keyword>
<dbReference type="InterPro" id="IPR007110">
    <property type="entry name" value="Ig-like_dom"/>
</dbReference>
<evidence type="ECO:0000256" key="4">
    <source>
        <dbReference type="ARBA" id="ARBA00022525"/>
    </source>
</evidence>
<dbReference type="SUPFAM" id="SSF101912">
    <property type="entry name" value="Sema domain"/>
    <property type="match status" value="1"/>
</dbReference>
<dbReference type="InterPro" id="IPR003599">
    <property type="entry name" value="Ig_sub"/>
</dbReference>
<accession>A0A4Z2C9K0</accession>
<comment type="subcellular location">
    <subcellularLocation>
        <location evidence="1">Secreted</location>
    </subcellularLocation>
</comment>
<dbReference type="GO" id="GO:0001755">
    <property type="term" value="P:neural crest cell migration"/>
    <property type="evidence" value="ECO:0007669"/>
    <property type="project" value="TreeGrafter"/>
</dbReference>
<sequence length="850" mass="96615">MKTGDFASHSRVRTLRCMSASNYGGQGKRIKVPSPPGAPLVGLMLLVALPFGAGFKQSVPRVKLDHRELLQAGSVSLFLGPADGLHSHSLLLDEEKGRLLLGTRDHIYLLDPDDLSRTPRKIHWPAPWDRVETCKLAGKNAKLECANFVRVLHNYNRTHVYACGTGAFHPTCAFVEITGRREVKYIRLCKRECDASWSEFRSWMEMFKLRLSAPPPRTGPSGCCPPRWSPGRLKCPFDPLQPFTSMLADQYLYAGTSSDFLGKDTTFTRSLGPPPDQNYIRTDISEDYWINEAKFIAALPIADTYNPDDDKIYFFFREVSWEGNDKSVLSRVARVCKNDVGGLRSLTNKWTTFLKARLVCSIPGPDGVDTHFDELPQSSVVRQCACTAWRTSGLFLTDRTAHKEGPDHRWVEYEGRIPYPRPGTCPSKTYDSKIKTTKDFPDEVLSFIRFHPLMYHSVYPMTRRPVFTRVRVDYTLTQIVVDRVLAEDGQYEVMFLGTDAGSVLKVVSITQENWSTEEIVLEELQVFQVPTPILSMVMSSKKQQLYVGSSEGLAQVSPSRCHLYGQACAECCLARDPYCAWDGQTCSRYIPASKRRARRQDIKHGDPASQCLGHRRRYNLQCCKHTTIIRYDEASPSWIFILFPSLGLMKGSVEERLLFGVQSNSTFLECIPKSQQAKIQWYIQRPGSERKEEVQLDDRVVHTNRGLLIRSLNASDAGVYICVAQEHTHFTRSLVRVTLQLVSNGQLDARPRSAEDLTGERRHGVESRQHYKDYLRAMSSPFSSLEEYCDSLWLEKRPSRGRGRGLGGGKWKYIQEMKKSRNRRHHREKRGDQSKQDGVLRTTEQEGATV</sequence>
<dbReference type="InterPro" id="IPR016201">
    <property type="entry name" value="PSI"/>
</dbReference>
<evidence type="ECO:0000256" key="5">
    <source>
        <dbReference type="ARBA" id="ARBA00022729"/>
    </source>
</evidence>
<dbReference type="Pfam" id="PF18452">
    <property type="entry name" value="Ig_6"/>
    <property type="match status" value="1"/>
</dbReference>
<dbReference type="SMART" id="SM00423">
    <property type="entry name" value="PSI"/>
    <property type="match status" value="1"/>
</dbReference>
<dbReference type="GO" id="GO:0030335">
    <property type="term" value="P:positive regulation of cell migration"/>
    <property type="evidence" value="ECO:0007669"/>
    <property type="project" value="TreeGrafter"/>
</dbReference>
<evidence type="ECO:0000259" key="12">
    <source>
        <dbReference type="PROSITE" id="PS51004"/>
    </source>
</evidence>
<dbReference type="AlphaFoldDB" id="A0A4Z2C9K0"/>
<dbReference type="Proteomes" id="UP000516260">
    <property type="component" value="Chromosome 12"/>
</dbReference>
<name>A0A4Z2C9K0_9TELE</name>
<evidence type="ECO:0000256" key="6">
    <source>
        <dbReference type="ARBA" id="ARBA00023157"/>
    </source>
</evidence>
<dbReference type="PROSITE" id="PS50835">
    <property type="entry name" value="IG_LIKE"/>
    <property type="match status" value="1"/>
</dbReference>
<dbReference type="GO" id="GO:0045499">
    <property type="term" value="F:chemorepellent activity"/>
    <property type="evidence" value="ECO:0007669"/>
    <property type="project" value="TreeGrafter"/>
</dbReference>
<evidence type="ECO:0000256" key="9">
    <source>
        <dbReference type="PROSITE-ProRule" id="PRU00352"/>
    </source>
</evidence>
<dbReference type="EMBL" id="SWLE01000004">
    <property type="protein sequence ID" value="TNN00870.1"/>
    <property type="molecule type" value="Genomic_DNA"/>
</dbReference>
<dbReference type="GO" id="GO:0005886">
    <property type="term" value="C:plasma membrane"/>
    <property type="evidence" value="ECO:0007669"/>
    <property type="project" value="TreeGrafter"/>
</dbReference>
<dbReference type="PANTHER" id="PTHR11036">
    <property type="entry name" value="SEMAPHORIN"/>
    <property type="match status" value="1"/>
</dbReference>
<dbReference type="PROSITE" id="PS51004">
    <property type="entry name" value="SEMA"/>
    <property type="match status" value="1"/>
</dbReference>
<evidence type="ECO:0000313" key="13">
    <source>
        <dbReference type="EMBL" id="TNN00870.1"/>
    </source>
</evidence>
<keyword evidence="14" id="KW-1185">Reference proteome</keyword>
<dbReference type="InterPro" id="IPR001627">
    <property type="entry name" value="Semap_dom"/>
</dbReference>
<feature type="domain" description="Sema" evidence="12">
    <location>
        <begin position="61"/>
        <end position="558"/>
    </location>
</feature>
<evidence type="ECO:0000256" key="8">
    <source>
        <dbReference type="ARBA" id="ARBA00023319"/>
    </source>
</evidence>
<comment type="similarity">
    <text evidence="2">Belongs to the semaphorin family.</text>
</comment>
<dbReference type="Gene3D" id="2.130.10.10">
    <property type="entry name" value="YVTN repeat-like/Quinoprotein amine dehydrogenase"/>
    <property type="match status" value="1"/>
</dbReference>
<dbReference type="SUPFAM" id="SSF48726">
    <property type="entry name" value="Immunoglobulin"/>
    <property type="match status" value="1"/>
</dbReference>
<dbReference type="Gene3D" id="2.60.40.10">
    <property type="entry name" value="Immunoglobulins"/>
    <property type="match status" value="1"/>
</dbReference>
<dbReference type="InterPro" id="IPR027231">
    <property type="entry name" value="Semaphorin"/>
</dbReference>
<keyword evidence="5" id="KW-0732">Signal</keyword>
<evidence type="ECO:0000256" key="2">
    <source>
        <dbReference type="ARBA" id="ARBA00009492"/>
    </source>
</evidence>
<dbReference type="InterPro" id="IPR036179">
    <property type="entry name" value="Ig-like_dom_sf"/>
</dbReference>
<evidence type="ECO:0000259" key="11">
    <source>
        <dbReference type="PROSITE" id="PS50835"/>
    </source>
</evidence>
<dbReference type="GO" id="GO:0030215">
    <property type="term" value="F:semaphorin receptor binding"/>
    <property type="evidence" value="ECO:0007669"/>
    <property type="project" value="InterPro"/>
</dbReference>
<dbReference type="PANTHER" id="PTHR11036:SF36">
    <property type="entry name" value="SEMAPHORIN-3D"/>
    <property type="match status" value="1"/>
</dbReference>
<organism evidence="13 14">
    <name type="scientific">Takifugu bimaculatus</name>
    <dbReference type="NCBI Taxonomy" id="433685"/>
    <lineage>
        <taxon>Eukaryota</taxon>
        <taxon>Metazoa</taxon>
        <taxon>Chordata</taxon>
        <taxon>Craniata</taxon>
        <taxon>Vertebrata</taxon>
        <taxon>Euteleostomi</taxon>
        <taxon>Actinopterygii</taxon>
        <taxon>Neopterygii</taxon>
        <taxon>Teleostei</taxon>
        <taxon>Neoteleostei</taxon>
        <taxon>Acanthomorphata</taxon>
        <taxon>Eupercaria</taxon>
        <taxon>Tetraodontiformes</taxon>
        <taxon>Tetradontoidea</taxon>
        <taxon>Tetraodontidae</taxon>
        <taxon>Takifugu</taxon>
    </lineage>
</organism>
<comment type="caution">
    <text evidence="13">The sequence shown here is derived from an EMBL/GenBank/DDBJ whole genome shotgun (WGS) entry which is preliminary data.</text>
</comment>
<dbReference type="InterPro" id="IPR036352">
    <property type="entry name" value="Semap_dom_sf"/>
</dbReference>
<evidence type="ECO:0000256" key="7">
    <source>
        <dbReference type="ARBA" id="ARBA00023180"/>
    </source>
</evidence>
<dbReference type="InterPro" id="IPR015943">
    <property type="entry name" value="WD40/YVTN_repeat-like_dom_sf"/>
</dbReference>
<dbReference type="FunFam" id="2.60.40.10:FF:000030">
    <property type="entry name" value="Semaphorin 3F like"/>
    <property type="match status" value="1"/>
</dbReference>
<reference evidence="13 14" key="1">
    <citation type="submission" date="2019-04" db="EMBL/GenBank/DDBJ databases">
        <title>The sequence and de novo assembly of Takifugu bimaculatus genome using PacBio and Hi-C technologies.</title>
        <authorList>
            <person name="Xu P."/>
            <person name="Liu B."/>
            <person name="Zhou Z."/>
        </authorList>
    </citation>
    <scope>NUCLEOTIDE SEQUENCE [LARGE SCALE GENOMIC DNA]</scope>
    <source>
        <strain evidence="13">TB-2018</strain>
        <tissue evidence="13">Muscle</tissue>
    </source>
</reference>
<evidence type="ECO:0000256" key="3">
    <source>
        <dbReference type="ARBA" id="ARBA00022473"/>
    </source>
</evidence>
<evidence type="ECO:0000256" key="1">
    <source>
        <dbReference type="ARBA" id="ARBA00004613"/>
    </source>
</evidence>
<dbReference type="SUPFAM" id="SSF103575">
    <property type="entry name" value="Plexin repeat"/>
    <property type="match status" value="1"/>
</dbReference>
<dbReference type="SMART" id="SM00630">
    <property type="entry name" value="Sema"/>
    <property type="match status" value="1"/>
</dbReference>
<protein>
    <recommendedName>
        <fullName evidence="15">Sema domain-containing protein</fullName>
    </recommendedName>
</protein>
<keyword evidence="4" id="KW-0964">Secreted</keyword>
<dbReference type="GO" id="GO:0071526">
    <property type="term" value="P:semaphorin-plexin signaling pathway"/>
    <property type="evidence" value="ECO:0007669"/>
    <property type="project" value="TreeGrafter"/>
</dbReference>
<evidence type="ECO:0000313" key="14">
    <source>
        <dbReference type="Proteomes" id="UP000516260"/>
    </source>
</evidence>
<proteinExistence type="inferred from homology"/>
<gene>
    <name evidence="13" type="ORF">fugu_012116</name>
</gene>
<dbReference type="SMART" id="SM00409">
    <property type="entry name" value="IG"/>
    <property type="match status" value="1"/>
</dbReference>
<dbReference type="GO" id="GO:0005615">
    <property type="term" value="C:extracellular space"/>
    <property type="evidence" value="ECO:0007669"/>
    <property type="project" value="TreeGrafter"/>
</dbReference>
<evidence type="ECO:0000256" key="10">
    <source>
        <dbReference type="SAM" id="MobiDB-lite"/>
    </source>
</evidence>
<keyword evidence="3" id="KW-0217">Developmental protein</keyword>
<keyword evidence="8" id="KW-0393">Immunoglobulin domain</keyword>
<comment type="caution">
    <text evidence="9">Lacks conserved residue(s) required for the propagation of feature annotation.</text>
</comment>
<dbReference type="Gene3D" id="3.30.1680.10">
    <property type="entry name" value="ligand-binding face of the semaphorins, domain 2"/>
    <property type="match status" value="1"/>
</dbReference>
<dbReference type="GO" id="GO:0007411">
    <property type="term" value="P:axon guidance"/>
    <property type="evidence" value="ECO:0007669"/>
    <property type="project" value="TreeGrafter"/>
</dbReference>
<dbReference type="Pfam" id="PF01403">
    <property type="entry name" value="Sema"/>
    <property type="match status" value="1"/>
</dbReference>
<feature type="domain" description="Ig-like" evidence="11">
    <location>
        <begin position="644"/>
        <end position="738"/>
    </location>
</feature>
<dbReference type="InterPro" id="IPR041416">
    <property type="entry name" value="IL-1RAcP-like_ig"/>
</dbReference>
<dbReference type="FunFam" id="3.30.1680.10:FF:000001">
    <property type="entry name" value="Semaphorin 3F like"/>
    <property type="match status" value="1"/>
</dbReference>
<dbReference type="CDD" id="cd05871">
    <property type="entry name" value="Ig_Sema3"/>
    <property type="match status" value="1"/>
</dbReference>